<dbReference type="RefSeq" id="XP_002485615.1">
    <property type="nucleotide sequence ID" value="XM_002485570.1"/>
</dbReference>
<dbReference type="EMBL" id="EQ962657">
    <property type="protein sequence ID" value="EED15662.1"/>
    <property type="molecule type" value="Genomic_DNA"/>
</dbReference>
<dbReference type="PhylomeDB" id="B8MJ00"/>
<accession>B8MJ00</accession>
<dbReference type="InParanoid" id="B8MJ00"/>
<dbReference type="OrthoDB" id="4227425at2759"/>
<dbReference type="GeneID" id="8109142"/>
<evidence type="ECO:0000313" key="1">
    <source>
        <dbReference type="EMBL" id="EED15662.1"/>
    </source>
</evidence>
<proteinExistence type="predicted"/>
<dbReference type="AlphaFoldDB" id="B8MJ00"/>
<dbReference type="OMA" id="CRERTFM"/>
<organism evidence="1 2">
    <name type="scientific">Talaromyces stipitatus (strain ATCC 10500 / CBS 375.48 / QM 6759 / NRRL 1006)</name>
    <name type="common">Penicillium stipitatum</name>
    <dbReference type="NCBI Taxonomy" id="441959"/>
    <lineage>
        <taxon>Eukaryota</taxon>
        <taxon>Fungi</taxon>
        <taxon>Dikarya</taxon>
        <taxon>Ascomycota</taxon>
        <taxon>Pezizomycotina</taxon>
        <taxon>Eurotiomycetes</taxon>
        <taxon>Eurotiomycetidae</taxon>
        <taxon>Eurotiales</taxon>
        <taxon>Trichocomaceae</taxon>
        <taxon>Talaromyces</taxon>
        <taxon>Talaromyces sect. Talaromyces</taxon>
    </lineage>
</organism>
<dbReference type="Proteomes" id="UP000001745">
    <property type="component" value="Unassembled WGS sequence"/>
</dbReference>
<name>B8MJ00_TALSN</name>
<dbReference type="VEuPathDB" id="FungiDB:TSTA_051000"/>
<sequence length="250" mass="27252">MMTLTIESNTVANSSGHFLDLYSYTCRERTFMRNIDIFAIEHPTLITAKMRPFSIFALLLGVISLVQAQVSGLEIKSPKEGDRIDIQQGLPISWIVDDTDNLFANVTIYLFLGYNFYLELTRGESVPIIDAGYMFQYTPDKGFIAADTNYIIRLRNGPDSDHVTGKFEIFNTSSFVTSVPVSAPKPTATRKAPSKSPSASASASVTVVSTPIPIRHHTPTASSAAAGLTMDGIPTGAMGLVLLEFLLFMA</sequence>
<keyword evidence="2" id="KW-1185">Reference proteome</keyword>
<protein>
    <submittedName>
        <fullName evidence="1">Uncharacterized protein</fullName>
    </submittedName>
</protein>
<reference evidence="2" key="1">
    <citation type="journal article" date="2015" name="Genome Announc.">
        <title>Genome sequence of the AIDS-associated pathogen Penicillium marneffei (ATCC18224) and its near taxonomic relative Talaromyces stipitatus (ATCC10500).</title>
        <authorList>
            <person name="Nierman W.C."/>
            <person name="Fedorova-Abrams N.D."/>
            <person name="Andrianopoulos A."/>
        </authorList>
    </citation>
    <scope>NUCLEOTIDE SEQUENCE [LARGE SCALE GENOMIC DNA]</scope>
    <source>
        <strain evidence="2">ATCC 10500 / CBS 375.48 / QM 6759 / NRRL 1006</strain>
    </source>
</reference>
<gene>
    <name evidence="1" type="ORF">TSTA_051000</name>
</gene>
<evidence type="ECO:0000313" key="2">
    <source>
        <dbReference type="Proteomes" id="UP000001745"/>
    </source>
</evidence>
<dbReference type="HOGENOM" id="CLU_097276_0_0_1"/>